<dbReference type="Proteomes" id="UP000034022">
    <property type="component" value="Unassembled WGS sequence"/>
</dbReference>
<dbReference type="EMBL" id="LBUU01000004">
    <property type="protein sequence ID" value="KKQ70556.1"/>
    <property type="molecule type" value="Genomic_DNA"/>
</dbReference>
<sequence length="129" mass="14687">MKIGRFIFALILMISVSGCTKLKWLDQRVGEIFFDGTNTETNSQETESTTKSKNNSFNVAPPGAEDLTTEQKEKIEKWLTDNNLNRYGDAMDTFYTDGTPLFDEVSGKSIERFEYILKKTPDILEKIGE</sequence>
<evidence type="ECO:0000256" key="1">
    <source>
        <dbReference type="SAM" id="MobiDB-lite"/>
    </source>
</evidence>
<proteinExistence type="predicted"/>
<feature type="compositionally biased region" description="Low complexity" evidence="1">
    <location>
        <begin position="37"/>
        <end position="54"/>
    </location>
</feature>
<evidence type="ECO:0008006" key="4">
    <source>
        <dbReference type="Google" id="ProtNLM"/>
    </source>
</evidence>
<gene>
    <name evidence="2" type="ORF">US91_C0004G0041</name>
</gene>
<name>A0A0G0N0B4_9BACT</name>
<evidence type="ECO:0000313" key="2">
    <source>
        <dbReference type="EMBL" id="KKQ70556.1"/>
    </source>
</evidence>
<evidence type="ECO:0000313" key="3">
    <source>
        <dbReference type="Proteomes" id="UP000034022"/>
    </source>
</evidence>
<dbReference type="PROSITE" id="PS51257">
    <property type="entry name" value="PROKAR_LIPOPROTEIN"/>
    <property type="match status" value="1"/>
</dbReference>
<protein>
    <recommendedName>
        <fullName evidence="4">Lipoprotein</fullName>
    </recommendedName>
</protein>
<comment type="caution">
    <text evidence="2">The sequence shown here is derived from an EMBL/GenBank/DDBJ whole genome shotgun (WGS) entry which is preliminary data.</text>
</comment>
<organism evidence="2 3">
    <name type="scientific">Candidatus Falkowbacteria bacterium GW2011_GWE1_38_31</name>
    <dbReference type="NCBI Taxonomy" id="1618638"/>
    <lineage>
        <taxon>Bacteria</taxon>
        <taxon>Candidatus Falkowiibacteriota</taxon>
    </lineage>
</organism>
<accession>A0A0G0N0B4</accession>
<dbReference type="AlphaFoldDB" id="A0A0G0N0B4"/>
<feature type="region of interest" description="Disordered" evidence="1">
    <location>
        <begin position="37"/>
        <end position="66"/>
    </location>
</feature>
<reference evidence="2 3" key="1">
    <citation type="journal article" date="2015" name="Nature">
        <title>rRNA introns, odd ribosomes, and small enigmatic genomes across a large radiation of phyla.</title>
        <authorList>
            <person name="Brown C.T."/>
            <person name="Hug L.A."/>
            <person name="Thomas B.C."/>
            <person name="Sharon I."/>
            <person name="Castelle C.J."/>
            <person name="Singh A."/>
            <person name="Wilkins M.J."/>
            <person name="Williams K.H."/>
            <person name="Banfield J.F."/>
        </authorList>
    </citation>
    <scope>NUCLEOTIDE SEQUENCE [LARGE SCALE GENOMIC DNA]</scope>
</reference>